<dbReference type="GO" id="GO:0004553">
    <property type="term" value="F:hydrolase activity, hydrolyzing O-glycosyl compounds"/>
    <property type="evidence" value="ECO:0007669"/>
    <property type="project" value="InterPro"/>
</dbReference>
<dbReference type="InterPro" id="IPR008999">
    <property type="entry name" value="Actin-crosslinking"/>
</dbReference>
<dbReference type="GO" id="GO:0005737">
    <property type="term" value="C:cytoplasm"/>
    <property type="evidence" value="ECO:0000318"/>
    <property type="project" value="GO_Central"/>
</dbReference>
<evidence type="ECO:0000256" key="5">
    <source>
        <dbReference type="SAM" id="MobiDB-lite"/>
    </source>
</evidence>
<evidence type="ECO:0000313" key="9">
    <source>
        <dbReference type="EMBL" id="ERM94216.1"/>
    </source>
</evidence>
<dbReference type="PANTHER" id="PTHR10551">
    <property type="entry name" value="FASCIN"/>
    <property type="match status" value="1"/>
</dbReference>
<organism evidence="9 10">
    <name type="scientific">Amborella trichopoda</name>
    <dbReference type="NCBI Taxonomy" id="13333"/>
    <lineage>
        <taxon>Eukaryota</taxon>
        <taxon>Viridiplantae</taxon>
        <taxon>Streptophyta</taxon>
        <taxon>Embryophyta</taxon>
        <taxon>Tracheophyta</taxon>
        <taxon>Spermatophyta</taxon>
        <taxon>Magnoliopsida</taxon>
        <taxon>Amborellales</taxon>
        <taxon>Amborellaceae</taxon>
        <taxon>Amborella</taxon>
    </lineage>
</organism>
<accession>W1NFG8</accession>
<dbReference type="GO" id="GO:0051015">
    <property type="term" value="F:actin filament binding"/>
    <property type="evidence" value="ECO:0000318"/>
    <property type="project" value="GO_Central"/>
</dbReference>
<dbReference type="CDD" id="cd00257">
    <property type="entry name" value="beta-trefoil_FSCN-like"/>
    <property type="match status" value="1"/>
</dbReference>
<dbReference type="InterPro" id="IPR057232">
    <property type="entry name" value="DUF7910"/>
</dbReference>
<feature type="domain" description="DUF7910" evidence="8">
    <location>
        <begin position="56"/>
        <end position="192"/>
    </location>
</feature>
<dbReference type="EMBL" id="KI397513">
    <property type="protein sequence ID" value="ERM94216.1"/>
    <property type="molecule type" value="Genomic_DNA"/>
</dbReference>
<evidence type="ECO:0000259" key="8">
    <source>
        <dbReference type="Pfam" id="PF25490"/>
    </source>
</evidence>
<dbReference type="SUPFAM" id="SSF51445">
    <property type="entry name" value="(Trans)glycosidases"/>
    <property type="match status" value="1"/>
</dbReference>
<dbReference type="STRING" id="13333.W1NFG8"/>
<dbReference type="InterPro" id="IPR010431">
    <property type="entry name" value="Fascin"/>
</dbReference>
<keyword evidence="3 4" id="KW-0326">Glycosidase</keyword>
<evidence type="ECO:0000259" key="7">
    <source>
        <dbReference type="Pfam" id="PF00150"/>
    </source>
</evidence>
<evidence type="ECO:0000256" key="1">
    <source>
        <dbReference type="ARBA" id="ARBA00005641"/>
    </source>
</evidence>
<dbReference type="Pfam" id="PF00150">
    <property type="entry name" value="Cellulase"/>
    <property type="match status" value="1"/>
</dbReference>
<evidence type="ECO:0000256" key="3">
    <source>
        <dbReference type="ARBA" id="ARBA00023295"/>
    </source>
</evidence>
<keyword evidence="6" id="KW-0732">Signal</keyword>
<comment type="similarity">
    <text evidence="1 4">Belongs to the glycosyl hydrolase 5 (cellulase A) family.</text>
</comment>
<dbReference type="Gene3D" id="3.20.20.80">
    <property type="entry name" value="Glycosidases"/>
    <property type="match status" value="1"/>
</dbReference>
<dbReference type="GO" id="GO:0007163">
    <property type="term" value="P:establishment or maintenance of cell polarity"/>
    <property type="evidence" value="ECO:0000318"/>
    <property type="project" value="GO_Central"/>
</dbReference>
<dbReference type="eggNOG" id="ENOG502QPYU">
    <property type="taxonomic scope" value="Eukaryota"/>
</dbReference>
<dbReference type="Gene3D" id="2.80.10.50">
    <property type="match status" value="1"/>
</dbReference>
<evidence type="ECO:0000256" key="4">
    <source>
        <dbReference type="RuleBase" id="RU361153"/>
    </source>
</evidence>
<proteinExistence type="inferred from homology"/>
<dbReference type="GO" id="GO:0015629">
    <property type="term" value="C:actin cytoskeleton"/>
    <property type="evidence" value="ECO:0000318"/>
    <property type="project" value="GO_Central"/>
</dbReference>
<feature type="signal peptide" evidence="6">
    <location>
        <begin position="1"/>
        <end position="24"/>
    </location>
</feature>
<dbReference type="InterPro" id="IPR017853">
    <property type="entry name" value="GH"/>
</dbReference>
<dbReference type="PANTHER" id="PTHR10551:SF14">
    <property type="entry name" value="CELLULASE CONTAINING PROTEIN, EXPRESSED"/>
    <property type="match status" value="1"/>
</dbReference>
<gene>
    <name evidence="9" type="ORF">AMTR_s00010p00201640</name>
</gene>
<dbReference type="PROSITE" id="PS00659">
    <property type="entry name" value="GLYCOSYL_HYDROL_F5"/>
    <property type="match status" value="1"/>
</dbReference>
<keyword evidence="2 4" id="KW-0378">Hydrolase</keyword>
<sequence>MELSKLSSTCFGLTLCLLSVYTVAQAPNPRFKAVNLGGWLVIEGWIKPSLFDGIPNKDLLYGTQVQFKSVKLGNYLSSENGGGSIIVANRTSASGWETFTLQRTTDVKYQFRVFNGQFIGQGSGKDVVSIANDPGTTETFEIIRNPGDNKRVQIKASNGMFLQETGNRVTADFQGDLGWGDNSPAVFVTTIIRTLQGEYQLTNGYGPDKAHQIMNDHWNSYIVEDDFRFMSNNGINSMRIPVGWWIASDPTPPDPYVGGSLNALDNAFTWAEKYGLKIIVTLHAAPDSQNGNEHSGTKDGSQNWGKTQRNIDQTVSIIDFLTSRYAKRSSLLAVELINEPLAPGVFLDSLTKYYKAGYDTVRKYTSTAYVIMSNRLGPANPKELFPLTNGLTNVVIDVHYYNLYSSMFNSMTVQQNIDFIYNDRAQQVSSITTANGPLTFVGEWVAEWAFQGASKEDYTRFAKAQLDVYGRASFGWAYWTYKNVNGHWSLKWMIENGYIQL</sequence>
<reference evidence="10" key="1">
    <citation type="journal article" date="2013" name="Science">
        <title>The Amborella genome and the evolution of flowering plants.</title>
        <authorList>
            <consortium name="Amborella Genome Project"/>
        </authorList>
    </citation>
    <scope>NUCLEOTIDE SEQUENCE [LARGE SCALE GENOMIC DNA]</scope>
</reference>
<feature type="domain" description="Glycoside hydrolase family 5" evidence="7">
    <location>
        <begin position="214"/>
        <end position="483"/>
    </location>
</feature>
<feature type="chain" id="PRO_5004806612" evidence="6">
    <location>
        <begin position="25"/>
        <end position="501"/>
    </location>
</feature>
<dbReference type="Pfam" id="PF25490">
    <property type="entry name" value="DUF7910"/>
    <property type="match status" value="1"/>
</dbReference>
<dbReference type="SUPFAM" id="SSF50405">
    <property type="entry name" value="Actin-crosslinking proteins"/>
    <property type="match status" value="1"/>
</dbReference>
<dbReference type="GO" id="GO:0016477">
    <property type="term" value="P:cell migration"/>
    <property type="evidence" value="ECO:0000318"/>
    <property type="project" value="GO_Central"/>
</dbReference>
<feature type="region of interest" description="Disordered" evidence="5">
    <location>
        <begin position="287"/>
        <end position="306"/>
    </location>
</feature>
<dbReference type="InterPro" id="IPR018087">
    <property type="entry name" value="Glyco_hydro_5_CS"/>
</dbReference>
<dbReference type="InterPro" id="IPR001547">
    <property type="entry name" value="Glyco_hydro_5"/>
</dbReference>
<dbReference type="HOGENOM" id="CLU_004624_3_1_1"/>
<keyword evidence="10" id="KW-1185">Reference proteome</keyword>
<evidence type="ECO:0000256" key="6">
    <source>
        <dbReference type="SAM" id="SignalP"/>
    </source>
</evidence>
<dbReference type="Gramene" id="ERM94216">
    <property type="protein sequence ID" value="ERM94216"/>
    <property type="gene ID" value="AMTR_s00010p00201640"/>
</dbReference>
<evidence type="ECO:0000256" key="2">
    <source>
        <dbReference type="ARBA" id="ARBA00022801"/>
    </source>
</evidence>
<name>W1NFG8_AMBTC</name>
<evidence type="ECO:0000313" key="10">
    <source>
        <dbReference type="Proteomes" id="UP000017836"/>
    </source>
</evidence>
<dbReference type="Proteomes" id="UP000017836">
    <property type="component" value="Unassembled WGS sequence"/>
</dbReference>
<dbReference type="GO" id="GO:0051017">
    <property type="term" value="P:actin filament bundle assembly"/>
    <property type="evidence" value="ECO:0000318"/>
    <property type="project" value="GO_Central"/>
</dbReference>
<dbReference type="OMA" id="SHRPRIR"/>
<dbReference type="GO" id="GO:0000272">
    <property type="term" value="P:polysaccharide catabolic process"/>
    <property type="evidence" value="ECO:0007669"/>
    <property type="project" value="InterPro"/>
</dbReference>
<dbReference type="FunFam" id="3.20.20.80:FF:000067">
    <property type="entry name" value="Glucan 1,3-beta-glucosidase A"/>
    <property type="match status" value="1"/>
</dbReference>
<dbReference type="AlphaFoldDB" id="W1NFG8"/>
<protein>
    <submittedName>
        <fullName evidence="9">Uncharacterized protein</fullName>
    </submittedName>
</protein>